<sequence>MSPLIAIWINRPCDEMYLTPKDRRVTRAAGGVLRPSQGKTYAICLRVLSGVVLQSVTALTWPCPGLSPLRHKLTGRHCGDWQCQAEQDEGSL</sequence>
<proteinExistence type="predicted"/>
<accession>A0A937W3U7</accession>
<protein>
    <submittedName>
        <fullName evidence="1">Uncharacterized protein</fullName>
    </submittedName>
</protein>
<gene>
    <name evidence="1" type="ORF">FJZ47_18125</name>
</gene>
<comment type="caution">
    <text evidence="1">The sequence shown here is derived from an EMBL/GenBank/DDBJ whole genome shotgun (WGS) entry which is preliminary data.</text>
</comment>
<evidence type="ECO:0000313" key="2">
    <source>
        <dbReference type="Proteomes" id="UP000712673"/>
    </source>
</evidence>
<dbReference type="Proteomes" id="UP000712673">
    <property type="component" value="Unassembled WGS sequence"/>
</dbReference>
<name>A0A937W3U7_UNCTE</name>
<reference evidence="1" key="1">
    <citation type="submission" date="2019-03" db="EMBL/GenBank/DDBJ databases">
        <title>Lake Tanganyika Metagenome-Assembled Genomes (MAGs).</title>
        <authorList>
            <person name="Tran P."/>
        </authorList>
    </citation>
    <scope>NUCLEOTIDE SEQUENCE</scope>
    <source>
        <strain evidence="1">K_DeepCast_65m_m2_066</strain>
    </source>
</reference>
<organism evidence="1 2">
    <name type="scientific">Tectimicrobiota bacterium</name>
    <dbReference type="NCBI Taxonomy" id="2528274"/>
    <lineage>
        <taxon>Bacteria</taxon>
        <taxon>Pseudomonadati</taxon>
        <taxon>Nitrospinota/Tectimicrobiota group</taxon>
        <taxon>Candidatus Tectimicrobiota</taxon>
    </lineage>
</organism>
<dbReference type="AlphaFoldDB" id="A0A937W3U7"/>
<dbReference type="EMBL" id="VGLS01000658">
    <property type="protein sequence ID" value="MBM3225698.1"/>
    <property type="molecule type" value="Genomic_DNA"/>
</dbReference>
<evidence type="ECO:0000313" key="1">
    <source>
        <dbReference type="EMBL" id="MBM3225698.1"/>
    </source>
</evidence>